<organism evidence="2 3">
    <name type="scientific">Clonostachys chloroleuca</name>
    <dbReference type="NCBI Taxonomy" id="1926264"/>
    <lineage>
        <taxon>Eukaryota</taxon>
        <taxon>Fungi</taxon>
        <taxon>Dikarya</taxon>
        <taxon>Ascomycota</taxon>
        <taxon>Pezizomycotina</taxon>
        <taxon>Sordariomycetes</taxon>
        <taxon>Hypocreomycetidae</taxon>
        <taxon>Hypocreales</taxon>
        <taxon>Bionectriaceae</taxon>
        <taxon>Clonostachys</taxon>
    </lineage>
</organism>
<feature type="region of interest" description="Disordered" evidence="1">
    <location>
        <begin position="38"/>
        <end position="73"/>
    </location>
</feature>
<feature type="region of interest" description="Disordered" evidence="1">
    <location>
        <begin position="1"/>
        <end position="21"/>
    </location>
</feature>
<name>A0AA35VE78_9HYPO</name>
<proteinExistence type="predicted"/>
<dbReference type="EMBL" id="CABFNP030001360">
    <property type="protein sequence ID" value="CAI6101171.1"/>
    <property type="molecule type" value="Genomic_DNA"/>
</dbReference>
<accession>A0AA35VE78</accession>
<protein>
    <submittedName>
        <fullName evidence="2">Uncharacterized protein</fullName>
    </submittedName>
</protein>
<dbReference type="AlphaFoldDB" id="A0AA35VE78"/>
<evidence type="ECO:0000256" key="1">
    <source>
        <dbReference type="SAM" id="MobiDB-lite"/>
    </source>
</evidence>
<evidence type="ECO:0000313" key="3">
    <source>
        <dbReference type="Proteomes" id="UP001160390"/>
    </source>
</evidence>
<dbReference type="Proteomes" id="UP001160390">
    <property type="component" value="Unassembled WGS sequence"/>
</dbReference>
<comment type="caution">
    <text evidence="2">The sequence shown here is derived from an EMBL/GenBank/DDBJ whole genome shotgun (WGS) entry which is preliminary data.</text>
</comment>
<evidence type="ECO:0000313" key="2">
    <source>
        <dbReference type="EMBL" id="CAI6101171.1"/>
    </source>
</evidence>
<sequence>MESPYSSDPPDHEKWPCPESLPDLASVREELSRLETLEQVVNQHVRDAEGQEGAHPPPGEVSLGEEEEPSLTQQDAWRDVAQRLKQQQAALESRAAYLSRRPISDACLANLSTEILVMIVKCFEYTPNHEDTGRQGVIAEFPEENRRAIQALRLTSRHLNLLATPLLMPVVTLSVDNASLTLARSIINHPHMGAGVQAIRVGLENRPADPIDLHVFLELKEAELVGCAANLRTAIADITMLLCQAFSDTDDETAHKLQIVGNYMHEANIRGEMVCSAVAKLKEDQFETWKARMEGRPDPMQPDVDPANEDLLSRYKRLVMRAHKEYCRIQREQNIYIQTRIFVETVALLARQGRQPLSLEFFENRRYKAGKDSSTTHNPYRNGKALFEFLLDAPGWGDLFYAVRINVLHDLPVALRDTGRLLKGFQISCPPLLHQIPSIYSDNQPDNTWDEFNAASQELRFFNLENRELKRLPVGDPAIAASGRRGIYKYFRGLLSGHCFEQVSFDGYAYRDHMPRDIGTLFPMGQAFANIEWPHIKTVRILHVSMTQPEVEGFVRGLGTNLEEIVLHNVEMRGGRWTPALGILREKVARRRQGAPGFHDAHLLGRDIHFFVESGDELVVQNFERSDRYTAMKLIERYVNDDGISVNPLGNYGHLA</sequence>
<reference evidence="2" key="1">
    <citation type="submission" date="2023-01" db="EMBL/GenBank/DDBJ databases">
        <authorList>
            <person name="Piombo E."/>
        </authorList>
    </citation>
    <scope>NUCLEOTIDE SEQUENCE</scope>
</reference>
<gene>
    <name evidence="2" type="ORF">CCHLO57077_00006408</name>
</gene>
<keyword evidence="3" id="KW-1185">Reference proteome</keyword>